<keyword evidence="1" id="KW-0732">Signal</keyword>
<dbReference type="PANTHER" id="PTHR40446:SF2">
    <property type="entry name" value="N-ACETYLGLUCOSAMINE-1-PHOSPHODIESTER ALPHA-N-ACETYLGLUCOSAMINIDASE"/>
    <property type="match status" value="1"/>
</dbReference>
<proteinExistence type="predicted"/>
<dbReference type="PANTHER" id="PTHR40446">
    <property type="entry name" value="N-ACETYLGLUCOSAMINE-1-PHOSPHODIESTER ALPHA-N-ACETYLGLUCOSAMINIDASE"/>
    <property type="match status" value="1"/>
</dbReference>
<feature type="domain" description="Phosphodiester glycosidase" evidence="3">
    <location>
        <begin position="210"/>
        <end position="381"/>
    </location>
</feature>
<dbReference type="InterPro" id="IPR036582">
    <property type="entry name" value="Mao_N_sf"/>
</dbReference>
<evidence type="ECO:0000259" key="2">
    <source>
        <dbReference type="Pfam" id="PF07833"/>
    </source>
</evidence>
<evidence type="ECO:0000256" key="1">
    <source>
        <dbReference type="SAM" id="SignalP"/>
    </source>
</evidence>
<feature type="signal peptide" evidence="1">
    <location>
        <begin position="1"/>
        <end position="29"/>
    </location>
</feature>
<dbReference type="InterPro" id="IPR018711">
    <property type="entry name" value="NAGPA"/>
</dbReference>
<evidence type="ECO:0000313" key="4">
    <source>
        <dbReference type="EMBL" id="MFM9413280.1"/>
    </source>
</evidence>
<sequence length="689" mass="73960">MLKKRIMALMAGALCLTAWSLATAEPAQAQVVRSEPIAPGVVEEMHHWQNARIGVWRCDLTNPNTDLRLVAGAGEYTRRATVGQMSARTNAVAMMNGDYFNMALQGSPIGPSIVNGRLQSSPAVIIGLYSLGIDAGGTAHIEAMTFNGGVKAADGASFPLDGLNKTYYWHDPSGQESHTDTIQMYNDFWGSASRGHATNTEVLIGPDGTVEQISYGKNLPYPVPDGKIILQANGQGELFVKKHLKIDQKAQVWAGVQPDRQWKFLVGGHALLVNDGQLVPYTKDINVLGGVRARTAAGISADGKTVYFACAEGRTSRSAGLSLGQLSRFMQALGADKAVNLDGGGSSTLVSRPLGSFNRQVAIAPEGFGAQRAVVNGIGIFNETPEGPVVAGKLSGPSRLVQGESGQFGLASAWDANYHPKATQGLALTYTDGGQNGIWDGPWFVALQPGTVSVKALADGRELAQKDLVIQGPEAVSGIRIQLDKFMVQPGDFVNARVFAKTLDGRSIELSPRVINWQLEGFTGDITGEYGAFGINQLNNLANGKIKATFGNHTAEAYLGNPAYRLLDLGIGQSQYWLDGQAHQLDVAPYIHEGRTLVPLRLIAEAYGGEVTWSDERREVEVALGQTRIILPVDENRVTVNGDSRPIDVSPQIRNGRTFVPIRFIAETVGMQVEYNDQSRTVSIIAPKE</sequence>
<dbReference type="Pfam" id="PF07833">
    <property type="entry name" value="Cu_amine_oxidN1"/>
    <property type="match status" value="1"/>
</dbReference>
<dbReference type="Proteomes" id="UP001631949">
    <property type="component" value="Unassembled WGS sequence"/>
</dbReference>
<feature type="domain" description="Copper amine oxidase-like N-terminal" evidence="2">
    <location>
        <begin position="578"/>
        <end position="684"/>
    </location>
</feature>
<feature type="chain" id="PRO_5047543413" evidence="1">
    <location>
        <begin position="30"/>
        <end position="689"/>
    </location>
</feature>
<name>A0ABW9GXY6_9FIRM</name>
<comment type="caution">
    <text evidence="4">The sequence shown here is derived from an EMBL/GenBank/DDBJ whole genome shotgun (WGS) entry which is preliminary data.</text>
</comment>
<dbReference type="EMBL" id="JBJUVG010000002">
    <property type="protein sequence ID" value="MFM9413280.1"/>
    <property type="molecule type" value="Genomic_DNA"/>
</dbReference>
<protein>
    <submittedName>
        <fullName evidence="4">Stalk domain-containing protein</fullName>
    </submittedName>
</protein>
<organism evidence="4 5">
    <name type="scientific">Peptococcus simiae</name>
    <dbReference type="NCBI Taxonomy" id="1643805"/>
    <lineage>
        <taxon>Bacteria</taxon>
        <taxon>Bacillati</taxon>
        <taxon>Bacillota</taxon>
        <taxon>Clostridia</taxon>
        <taxon>Eubacteriales</taxon>
        <taxon>Peptococcaceae</taxon>
        <taxon>Peptococcus</taxon>
    </lineage>
</organism>
<dbReference type="Gene3D" id="3.30.457.10">
    <property type="entry name" value="Copper amine oxidase-like, N-terminal domain"/>
    <property type="match status" value="1"/>
</dbReference>
<evidence type="ECO:0000259" key="3">
    <source>
        <dbReference type="Pfam" id="PF09992"/>
    </source>
</evidence>
<evidence type="ECO:0000313" key="5">
    <source>
        <dbReference type="Proteomes" id="UP001631949"/>
    </source>
</evidence>
<reference evidence="4 5" key="1">
    <citation type="journal article" date="2016" name="Int. J. Syst. Evol. Microbiol.">
        <title>Peptococcus simiae sp. nov., isolated from rhesus macaque faeces and emended description of the genus Peptococcus.</title>
        <authorList>
            <person name="Shkoporov A.N."/>
            <person name="Efimov B.A."/>
            <person name="Kondova I."/>
            <person name="Ouwerling B."/>
            <person name="Chaplin A.V."/>
            <person name="Shcherbakova V.A."/>
            <person name="Langermans J.A.M."/>
        </authorList>
    </citation>
    <scope>NUCLEOTIDE SEQUENCE [LARGE SCALE GENOMIC DNA]</scope>
    <source>
        <strain evidence="4 5">M108</strain>
    </source>
</reference>
<keyword evidence="5" id="KW-1185">Reference proteome</keyword>
<dbReference type="Pfam" id="PF09992">
    <property type="entry name" value="NAGPA"/>
    <property type="match status" value="1"/>
</dbReference>
<dbReference type="InterPro" id="IPR012854">
    <property type="entry name" value="Cu_amine_oxidase-like_N"/>
</dbReference>
<gene>
    <name evidence="4" type="ORF">ACKQTC_02720</name>
</gene>
<dbReference type="RefSeq" id="WP_408976892.1">
    <property type="nucleotide sequence ID" value="NZ_JBJUVG010000002.1"/>
</dbReference>
<accession>A0ABW9GXY6</accession>
<dbReference type="SUPFAM" id="SSF55383">
    <property type="entry name" value="Copper amine oxidase, domain N"/>
    <property type="match status" value="1"/>
</dbReference>